<keyword evidence="2" id="KW-1185">Reference proteome</keyword>
<gene>
    <name evidence="1" type="ORF">TEMA_14780</name>
</gene>
<organism evidence="1 2">
    <name type="scientific">Terrisporobacter mayombei</name>
    <dbReference type="NCBI Taxonomy" id="1541"/>
    <lineage>
        <taxon>Bacteria</taxon>
        <taxon>Bacillati</taxon>
        <taxon>Bacillota</taxon>
        <taxon>Clostridia</taxon>
        <taxon>Peptostreptococcales</taxon>
        <taxon>Peptostreptococcaceae</taxon>
        <taxon>Terrisporobacter</taxon>
    </lineage>
</organism>
<reference evidence="1 2" key="1">
    <citation type="submission" date="2022-07" db="EMBL/GenBank/DDBJ databases">
        <title>Genome sequence of Terrisporobacter mayombei DSM6539.</title>
        <authorList>
            <person name="Boeer T."/>
            <person name="Bengelsdorf F.R."/>
            <person name="Daniel R."/>
            <person name="Poehlein A."/>
        </authorList>
    </citation>
    <scope>NUCLEOTIDE SEQUENCE [LARGE SCALE GENOMIC DNA]</scope>
    <source>
        <strain evidence="1 2">DSM 6539</strain>
    </source>
</reference>
<proteinExistence type="predicted"/>
<dbReference type="InterPro" id="IPR025935">
    <property type="entry name" value="AbiH"/>
</dbReference>
<evidence type="ECO:0000313" key="1">
    <source>
        <dbReference type="EMBL" id="WMT81145.1"/>
    </source>
</evidence>
<dbReference type="Pfam" id="PF14253">
    <property type="entry name" value="AbiH"/>
    <property type="match status" value="1"/>
</dbReference>
<evidence type="ECO:0000313" key="2">
    <source>
        <dbReference type="Proteomes" id="UP001235030"/>
    </source>
</evidence>
<dbReference type="Proteomes" id="UP001235030">
    <property type="component" value="Chromosome"/>
</dbReference>
<dbReference type="RefSeq" id="WP_228103330.1">
    <property type="nucleotide sequence ID" value="NZ_CP101637.1"/>
</dbReference>
<name>A0ABY9Q267_9FIRM</name>
<evidence type="ECO:0008006" key="3">
    <source>
        <dbReference type="Google" id="ProtNLM"/>
    </source>
</evidence>
<dbReference type="EMBL" id="CP101637">
    <property type="protein sequence ID" value="WMT81145.1"/>
    <property type="molecule type" value="Genomic_DNA"/>
</dbReference>
<protein>
    <recommendedName>
        <fullName evidence="3">Bacteriophage abortive infection AbiH</fullName>
    </recommendedName>
</protein>
<sequence>MSKLFILGNGFDLNHNLKTKYEDFREYLLERYPGVDETPLYCIEGSMLPDGNLEYDEKEVAIFIFNLISQAEGYDNEWNDIEISLGKLDFGMLLEDMVEKQYDKDGDLDWSEMDFLYEIASSDFYKPTLKIKELLSDWIETIDVKNSKPNQKFKNLIDSKQDLFLNFNYTKTLEVVYKINNVFHIHGIQGADIVVGHNEEYDALEDEYTSAEGNFIKIHNALRKDTSEIINKSKVFFNNLSHITEIYSHGFSFSEVDLPYIQEICRRIDTTNLIWYLSSYDSEEEIKKYRDKIEKCGFKGIFKEFTI</sequence>
<accession>A0ABY9Q267</accession>